<comment type="similarity">
    <text evidence="1 3">Belongs to the short-chain dehydrogenases/reductases (SDR) family.</text>
</comment>
<evidence type="ECO:0000256" key="2">
    <source>
        <dbReference type="ARBA" id="ARBA00023002"/>
    </source>
</evidence>
<dbReference type="PRINTS" id="PR00081">
    <property type="entry name" value="GDHRDH"/>
</dbReference>
<sequence length="250" mass="26429">MSRLSGRIALVTGASRGIGAAVAKRFAAEGAHLVLVARTVGGLEETDDAIQKISGQSATLVPMDLRDYDKIDQLGHALYQRFGKLDVVVGNAGALEALGPVAQYDPKLWSRVMDLNVTANYRLIRSMDPLLRASGSGRAIFVTSAAAKAPHHYWMPYGASKAALEMIVKTYALEVAGSSVRANLIDPGVVATKLRTQAFPGEDPTRIAQPDDVTERFVELAEAACTLHGELVSGAASLEGGRPTLALPPP</sequence>
<dbReference type="InterPro" id="IPR036291">
    <property type="entry name" value="NAD(P)-bd_dom_sf"/>
</dbReference>
<comment type="caution">
    <text evidence="4">The sequence shown here is derived from an EMBL/GenBank/DDBJ whole genome shotgun (WGS) entry which is preliminary data.</text>
</comment>
<name>A0ABU0MFT6_9PROT</name>
<dbReference type="InterPro" id="IPR002347">
    <property type="entry name" value="SDR_fam"/>
</dbReference>
<dbReference type="Pfam" id="PF00106">
    <property type="entry name" value="adh_short"/>
    <property type="match status" value="1"/>
</dbReference>
<reference evidence="4 5" key="1">
    <citation type="submission" date="2023-07" db="EMBL/GenBank/DDBJ databases">
        <title>Genomic Encyclopedia of Type Strains, Phase IV (KMG-IV): sequencing the most valuable type-strain genomes for metagenomic binning, comparative biology and taxonomic classification.</title>
        <authorList>
            <person name="Goeker M."/>
        </authorList>
    </citation>
    <scope>NUCLEOTIDE SEQUENCE [LARGE SCALE GENOMIC DNA]</scope>
    <source>
        <strain evidence="4 5">DSM 19922</strain>
    </source>
</reference>
<dbReference type="Proteomes" id="UP001244552">
    <property type="component" value="Unassembled WGS sequence"/>
</dbReference>
<evidence type="ECO:0000313" key="5">
    <source>
        <dbReference type="Proteomes" id="UP001244552"/>
    </source>
</evidence>
<dbReference type="RefSeq" id="WP_209980019.1">
    <property type="nucleotide sequence ID" value="NZ_JAGINO010000003.1"/>
</dbReference>
<dbReference type="PROSITE" id="PS00061">
    <property type="entry name" value="ADH_SHORT"/>
    <property type="match status" value="1"/>
</dbReference>
<protein>
    <submittedName>
        <fullName evidence="4">NAD(P)-dependent dehydrogenase (Short-subunit alcohol dehydrogenase family)</fullName>
    </submittedName>
</protein>
<gene>
    <name evidence="4" type="ORF">QO018_001147</name>
</gene>
<keyword evidence="5" id="KW-1185">Reference proteome</keyword>
<dbReference type="PANTHER" id="PTHR44196:SF1">
    <property type="entry name" value="DEHYDROGENASE_REDUCTASE SDR FAMILY MEMBER 7B"/>
    <property type="match status" value="1"/>
</dbReference>
<dbReference type="CDD" id="cd05233">
    <property type="entry name" value="SDR_c"/>
    <property type="match status" value="1"/>
</dbReference>
<dbReference type="InterPro" id="IPR020904">
    <property type="entry name" value="Sc_DH/Rdtase_CS"/>
</dbReference>
<evidence type="ECO:0000256" key="1">
    <source>
        <dbReference type="ARBA" id="ARBA00006484"/>
    </source>
</evidence>
<dbReference type="Gene3D" id="3.40.50.720">
    <property type="entry name" value="NAD(P)-binding Rossmann-like Domain"/>
    <property type="match status" value="1"/>
</dbReference>
<dbReference type="PRINTS" id="PR00080">
    <property type="entry name" value="SDRFAMILY"/>
</dbReference>
<dbReference type="SUPFAM" id="SSF51735">
    <property type="entry name" value="NAD(P)-binding Rossmann-fold domains"/>
    <property type="match status" value="1"/>
</dbReference>
<keyword evidence="2" id="KW-0560">Oxidoreductase</keyword>
<evidence type="ECO:0000313" key="4">
    <source>
        <dbReference type="EMBL" id="MDQ0532303.1"/>
    </source>
</evidence>
<dbReference type="EMBL" id="JAUSVU010000003">
    <property type="protein sequence ID" value="MDQ0532303.1"/>
    <property type="molecule type" value="Genomic_DNA"/>
</dbReference>
<organism evidence="4 5">
    <name type="scientific">Azospirillum picis</name>
    <dbReference type="NCBI Taxonomy" id="488438"/>
    <lineage>
        <taxon>Bacteria</taxon>
        <taxon>Pseudomonadati</taxon>
        <taxon>Pseudomonadota</taxon>
        <taxon>Alphaproteobacteria</taxon>
        <taxon>Rhodospirillales</taxon>
        <taxon>Azospirillaceae</taxon>
        <taxon>Azospirillum</taxon>
    </lineage>
</organism>
<proteinExistence type="inferred from homology"/>
<evidence type="ECO:0000256" key="3">
    <source>
        <dbReference type="RuleBase" id="RU000363"/>
    </source>
</evidence>
<dbReference type="PANTHER" id="PTHR44196">
    <property type="entry name" value="DEHYDROGENASE/REDUCTASE SDR FAMILY MEMBER 7B"/>
    <property type="match status" value="1"/>
</dbReference>
<accession>A0ABU0MFT6</accession>